<evidence type="ECO:0000259" key="1">
    <source>
        <dbReference type="Pfam" id="PF12680"/>
    </source>
</evidence>
<evidence type="ECO:0000313" key="3">
    <source>
        <dbReference type="Proteomes" id="UP000516444"/>
    </source>
</evidence>
<dbReference type="InterPro" id="IPR032710">
    <property type="entry name" value="NTF2-like_dom_sf"/>
</dbReference>
<feature type="domain" description="SnoaL-like" evidence="1">
    <location>
        <begin position="10"/>
        <end position="129"/>
    </location>
</feature>
<protein>
    <recommendedName>
        <fullName evidence="1">SnoaL-like domain-containing protein</fullName>
    </recommendedName>
</protein>
<gene>
    <name evidence="2" type="ORF">GCM10017557_53370</name>
</gene>
<dbReference type="AlphaFoldDB" id="A0A7G1P552"/>
<evidence type="ECO:0000313" key="2">
    <source>
        <dbReference type="EMBL" id="BCL30478.1"/>
    </source>
</evidence>
<reference evidence="2 3" key="1">
    <citation type="journal article" date="2014" name="Int. J. Syst. Evol. Microbiol.">
        <title>Complete genome sequence of Corynebacterium casei LMG S-19264T (=DSM 44701T), isolated from a smear-ripened cheese.</title>
        <authorList>
            <consortium name="US DOE Joint Genome Institute (JGI-PGF)"/>
            <person name="Walter F."/>
            <person name="Albersmeier A."/>
            <person name="Kalinowski J."/>
            <person name="Ruckert C."/>
        </authorList>
    </citation>
    <scope>NUCLEOTIDE SEQUENCE [LARGE SCALE GENOMIC DNA]</scope>
    <source>
        <strain evidence="2 3">JCM 4677</strain>
    </source>
</reference>
<dbReference type="SUPFAM" id="SSF54427">
    <property type="entry name" value="NTF2-like"/>
    <property type="match status" value="1"/>
</dbReference>
<dbReference type="RefSeq" id="WP_359394870.1">
    <property type="nucleotide sequence ID" value="NZ_AP023440.1"/>
</dbReference>
<accession>A0A7G1P552</accession>
<dbReference type="Pfam" id="PF12680">
    <property type="entry name" value="SnoaL_2"/>
    <property type="match status" value="1"/>
</dbReference>
<dbReference type="InterPro" id="IPR037401">
    <property type="entry name" value="SnoaL-like"/>
</dbReference>
<sequence length="150" mass="17127">MRNTAGEAAIRRTIDVLWTRGEVNRCTELIHPEYRLYDPWGRPLGRGIDWYINSINAWRALFPGGTSTAIIPVSSGCNVSWHWNATVLVPREALQPPLREMSDEIPELRVLRFQWFMFTTLSADGRIIEEVSMSDRGELHQQIGTSTGDE</sequence>
<name>A0A7G1P552_9ACTN</name>
<dbReference type="Gene3D" id="3.10.450.50">
    <property type="match status" value="1"/>
</dbReference>
<keyword evidence="3" id="KW-1185">Reference proteome</keyword>
<dbReference type="Proteomes" id="UP000516444">
    <property type="component" value="Chromosome"/>
</dbReference>
<proteinExistence type="predicted"/>
<dbReference type="KEGG" id="sgm:GCM10017557_53370"/>
<organism evidence="2 3">
    <name type="scientific">Streptomyces aurantiacus</name>
    <dbReference type="NCBI Taxonomy" id="47760"/>
    <lineage>
        <taxon>Bacteria</taxon>
        <taxon>Bacillati</taxon>
        <taxon>Actinomycetota</taxon>
        <taxon>Actinomycetes</taxon>
        <taxon>Kitasatosporales</taxon>
        <taxon>Streptomycetaceae</taxon>
        <taxon>Streptomyces</taxon>
        <taxon>Streptomyces aurantiacus group</taxon>
    </lineage>
</organism>
<dbReference type="EMBL" id="AP023440">
    <property type="protein sequence ID" value="BCL30478.1"/>
    <property type="molecule type" value="Genomic_DNA"/>
</dbReference>